<reference evidence="2 3" key="2">
    <citation type="submission" date="2019-08" db="EMBL/GenBank/DDBJ databases">
        <title>Jejuicoccus antrihumi gen. nov., sp. nov., a new member of the family Dermacoccaceae isolated from a cave.</title>
        <authorList>
            <person name="Schumann P."/>
            <person name="Kim I.S."/>
        </authorList>
    </citation>
    <scope>NUCLEOTIDE SEQUENCE [LARGE SCALE GENOMIC DNA]</scope>
    <source>
        <strain evidence="2 3">C5-26</strain>
    </source>
</reference>
<organism evidence="2 3">
    <name type="scientific">Leekyejoonella antrihumi</name>
    <dbReference type="NCBI Taxonomy" id="1660198"/>
    <lineage>
        <taxon>Bacteria</taxon>
        <taxon>Bacillati</taxon>
        <taxon>Actinomycetota</taxon>
        <taxon>Actinomycetes</taxon>
        <taxon>Micrococcales</taxon>
        <taxon>Dermacoccaceae</taxon>
        <taxon>Leekyejoonella</taxon>
    </lineage>
</organism>
<keyword evidence="3" id="KW-1185">Reference proteome</keyword>
<comment type="similarity">
    <text evidence="1">Belongs to the ROK (NagC/XylR) family.</text>
</comment>
<dbReference type="InterPro" id="IPR043129">
    <property type="entry name" value="ATPase_NBD"/>
</dbReference>
<dbReference type="InterPro" id="IPR000600">
    <property type="entry name" value="ROK"/>
</dbReference>
<protein>
    <submittedName>
        <fullName evidence="2">ROK family transcriptional regulator</fullName>
    </submittedName>
</protein>
<dbReference type="PANTHER" id="PTHR18964">
    <property type="entry name" value="ROK (REPRESSOR, ORF, KINASE) FAMILY"/>
    <property type="match status" value="1"/>
</dbReference>
<dbReference type="EMBL" id="VCQV01000033">
    <property type="protein sequence ID" value="TWP33983.1"/>
    <property type="molecule type" value="Genomic_DNA"/>
</dbReference>
<evidence type="ECO:0000256" key="1">
    <source>
        <dbReference type="ARBA" id="ARBA00006479"/>
    </source>
</evidence>
<accession>A0A563DVL0</accession>
<gene>
    <name evidence="2" type="ORF">FGL98_19095</name>
</gene>
<reference evidence="2 3" key="1">
    <citation type="submission" date="2019-05" db="EMBL/GenBank/DDBJ databases">
        <authorList>
            <person name="Lee S.D."/>
        </authorList>
    </citation>
    <scope>NUCLEOTIDE SEQUENCE [LARGE SCALE GENOMIC DNA]</scope>
    <source>
        <strain evidence="2 3">C5-26</strain>
    </source>
</reference>
<dbReference type="InterPro" id="IPR036390">
    <property type="entry name" value="WH_DNA-bd_sf"/>
</dbReference>
<dbReference type="SUPFAM" id="SSF53067">
    <property type="entry name" value="Actin-like ATPase domain"/>
    <property type="match status" value="2"/>
</dbReference>
<dbReference type="AlphaFoldDB" id="A0A563DVL0"/>
<dbReference type="InterPro" id="IPR036388">
    <property type="entry name" value="WH-like_DNA-bd_sf"/>
</dbReference>
<dbReference type="PANTHER" id="PTHR18964:SF149">
    <property type="entry name" value="BIFUNCTIONAL UDP-N-ACETYLGLUCOSAMINE 2-EPIMERASE_N-ACETYLMANNOSAMINE KINASE"/>
    <property type="match status" value="1"/>
</dbReference>
<dbReference type="Gene3D" id="3.30.420.40">
    <property type="match status" value="2"/>
</dbReference>
<comment type="caution">
    <text evidence="2">The sequence shown here is derived from an EMBL/GenBank/DDBJ whole genome shotgun (WGS) entry which is preliminary data.</text>
</comment>
<dbReference type="Gene3D" id="1.10.10.10">
    <property type="entry name" value="Winged helix-like DNA-binding domain superfamily/Winged helix DNA-binding domain"/>
    <property type="match status" value="1"/>
</dbReference>
<evidence type="ECO:0000313" key="3">
    <source>
        <dbReference type="Proteomes" id="UP000320244"/>
    </source>
</evidence>
<dbReference type="SUPFAM" id="SSF46785">
    <property type="entry name" value="Winged helix' DNA-binding domain"/>
    <property type="match status" value="1"/>
</dbReference>
<sequence>MIREIRRSGALGRGELVRRTALPRSSVFAIVGDLVERGVLVETSRPGDARRGRGRPGALVSLDPAAGLIVGVDVGREATRLVVANAAHQIVAAGVSEEPAAEDAGACAVQIETLIHSVCAVDDIDLDALEAVGIGVYGLPEIHESATRSPRDLTSELSNRLEVPVALGNNTRLAALAEATWGAGRGVDDQVYVRWSVGVGGGCLVGGRLLVGANGAAGEIGHVCLDPNGPRCDCGGHGCLETLVGGPALLEICRQRGLDLRSLDDLVEAVQARIAVASDVVVQAARRLGVVLAGTVALLDPQRVIIGGELGQVGSLVLEAIHEKIDALSMPGLGRTVEVVRADLGMNDGALGAVAHVLRSRQPTTTAG</sequence>
<evidence type="ECO:0000313" key="2">
    <source>
        <dbReference type="EMBL" id="TWP33983.1"/>
    </source>
</evidence>
<dbReference type="Pfam" id="PF00480">
    <property type="entry name" value="ROK"/>
    <property type="match status" value="1"/>
</dbReference>
<dbReference type="OrthoDB" id="3189808at2"/>
<dbReference type="Proteomes" id="UP000320244">
    <property type="component" value="Unassembled WGS sequence"/>
</dbReference>
<proteinExistence type="inferred from homology"/>
<name>A0A563DVL0_9MICO</name>